<feature type="compositionally biased region" description="Low complexity" evidence="3">
    <location>
        <begin position="196"/>
        <end position="217"/>
    </location>
</feature>
<dbReference type="Pfam" id="PF00076">
    <property type="entry name" value="RRM_1"/>
    <property type="match status" value="3"/>
</dbReference>
<evidence type="ECO:0000256" key="2">
    <source>
        <dbReference type="PROSITE-ProRule" id="PRU00176"/>
    </source>
</evidence>
<organism evidence="5 6">
    <name type="scientific">Phaedon cochleariae</name>
    <name type="common">Mustard beetle</name>
    <dbReference type="NCBI Taxonomy" id="80249"/>
    <lineage>
        <taxon>Eukaryota</taxon>
        <taxon>Metazoa</taxon>
        <taxon>Ecdysozoa</taxon>
        <taxon>Arthropoda</taxon>
        <taxon>Hexapoda</taxon>
        <taxon>Insecta</taxon>
        <taxon>Pterygota</taxon>
        <taxon>Neoptera</taxon>
        <taxon>Endopterygota</taxon>
        <taxon>Coleoptera</taxon>
        <taxon>Polyphaga</taxon>
        <taxon>Cucujiformia</taxon>
        <taxon>Chrysomeloidea</taxon>
        <taxon>Chrysomelidae</taxon>
        <taxon>Chrysomelinae</taxon>
        <taxon>Chrysomelini</taxon>
        <taxon>Phaedon</taxon>
    </lineage>
</organism>
<evidence type="ECO:0000313" key="5">
    <source>
        <dbReference type="EMBL" id="CAH1117460.1"/>
    </source>
</evidence>
<dbReference type="CDD" id="cd12366">
    <property type="entry name" value="RRM1_RBM45"/>
    <property type="match status" value="1"/>
</dbReference>
<dbReference type="PANTHER" id="PTHR48027">
    <property type="entry name" value="HETEROGENEOUS NUCLEAR RIBONUCLEOPROTEIN 87F-RELATED"/>
    <property type="match status" value="1"/>
</dbReference>
<feature type="region of interest" description="Disordered" evidence="3">
    <location>
        <begin position="1"/>
        <end position="21"/>
    </location>
</feature>
<feature type="domain" description="RRM" evidence="4">
    <location>
        <begin position="116"/>
        <end position="190"/>
    </location>
</feature>
<evidence type="ECO:0000256" key="1">
    <source>
        <dbReference type="ARBA" id="ARBA00022884"/>
    </source>
</evidence>
<dbReference type="OrthoDB" id="78437at2759"/>
<name>A0A9P0GKE3_PHACE</name>
<evidence type="ECO:0000256" key="3">
    <source>
        <dbReference type="SAM" id="MobiDB-lite"/>
    </source>
</evidence>
<reference evidence="5" key="1">
    <citation type="submission" date="2022-01" db="EMBL/GenBank/DDBJ databases">
        <authorList>
            <person name="King R."/>
        </authorList>
    </citation>
    <scope>NUCLEOTIDE SEQUENCE</scope>
</reference>
<dbReference type="SUPFAM" id="SSF54928">
    <property type="entry name" value="RNA-binding domain, RBD"/>
    <property type="match status" value="3"/>
</dbReference>
<proteinExistence type="predicted"/>
<dbReference type="Gene3D" id="3.30.70.330">
    <property type="match status" value="3"/>
</dbReference>
<evidence type="ECO:0000313" key="6">
    <source>
        <dbReference type="Proteomes" id="UP001153737"/>
    </source>
</evidence>
<dbReference type="PROSITE" id="PS50102">
    <property type="entry name" value="RRM"/>
    <property type="match status" value="3"/>
</dbReference>
<dbReference type="InterPro" id="IPR035979">
    <property type="entry name" value="RBD_domain_sf"/>
</dbReference>
<dbReference type="InterPro" id="IPR034203">
    <property type="entry name" value="RBM45_RRM1"/>
</dbReference>
<feature type="domain" description="RRM" evidence="4">
    <location>
        <begin position="408"/>
        <end position="480"/>
    </location>
</feature>
<gene>
    <name evidence="5" type="ORF">PHAECO_LOCUS2027</name>
</gene>
<dbReference type="EMBL" id="OU896716">
    <property type="protein sequence ID" value="CAH1117460.1"/>
    <property type="molecule type" value="Genomic_DNA"/>
</dbReference>
<accession>A0A9P0GKE3</accession>
<reference evidence="5" key="2">
    <citation type="submission" date="2022-10" db="EMBL/GenBank/DDBJ databases">
        <authorList>
            <consortium name="ENA_rothamsted_submissions"/>
            <consortium name="culmorum"/>
            <person name="King R."/>
        </authorList>
    </citation>
    <scope>NUCLEOTIDE SEQUENCE</scope>
</reference>
<keyword evidence="1 2" id="KW-0694">RNA-binding</keyword>
<protein>
    <recommendedName>
        <fullName evidence="4">RRM domain-containing protein</fullName>
    </recommendedName>
</protein>
<keyword evidence="6" id="KW-1185">Reference proteome</keyword>
<feature type="region of interest" description="Disordered" evidence="3">
    <location>
        <begin position="187"/>
        <end position="242"/>
    </location>
</feature>
<feature type="compositionally biased region" description="Basic and acidic residues" evidence="3">
    <location>
        <begin position="219"/>
        <end position="242"/>
    </location>
</feature>
<evidence type="ECO:0000259" key="4">
    <source>
        <dbReference type="PROSITE" id="PS50102"/>
    </source>
</evidence>
<dbReference type="SMART" id="SM00360">
    <property type="entry name" value="RRM"/>
    <property type="match status" value="4"/>
</dbReference>
<dbReference type="AlphaFoldDB" id="A0A9P0GKE3"/>
<dbReference type="InterPro" id="IPR012677">
    <property type="entry name" value="Nucleotide-bd_a/b_plait_sf"/>
</dbReference>
<dbReference type="Proteomes" id="UP001153737">
    <property type="component" value="Chromosome 10"/>
</dbReference>
<dbReference type="GO" id="GO:0003723">
    <property type="term" value="F:RNA binding"/>
    <property type="evidence" value="ECO:0007669"/>
    <property type="project" value="UniProtKB-UniRule"/>
</dbReference>
<dbReference type="InterPro" id="IPR000504">
    <property type="entry name" value="RRM_dom"/>
</dbReference>
<feature type="domain" description="RRM" evidence="4">
    <location>
        <begin position="21"/>
        <end position="100"/>
    </location>
</feature>
<sequence length="493" mass="54815">MSSDRRYSGGSLPPSDNPPNSRLFIIAPKALKEEDFRKAFSEFGHLEEVRAVTDRATGENKGVYYIKFSKTSEAARAMESMGGKVLLGTGRAMKIMVASSRDQGSKREENEEEKLQRLFVVVSKNMSDSELYDSFKDFGGIDYAHIIRDRVTKESKGFAYVKFLKFSDAANAFENCDKKFRPVFAEPRKSTKETTSSKPPLMSSPPSYRGEGSYGRASEGGRGRAGDRYERRRSLSPPDRCRDEGYTTLSVIANASVNQDQMWKLFDVVPTMEYCTMRYEGERGSPRPTRAIGEVVYSDPRWAAHAKQKLHGFEYPPGNRLIVRAEQREGGAYGKRPALSVEGGGADLRQIADTIAHASSLIQAAGLSPDLLQKKLGFTTDTKHDEPYCSVELPPSQPMASADADTEARCFIVCQESALSNRVLKDVFCRFGNLIDVYLLSNRNCGYACYASKFSADDAIQTLNGADVMGIRLKVIEAEERPGKRARLDDRSN</sequence>
<dbReference type="InterPro" id="IPR052462">
    <property type="entry name" value="SLIRP/GR-RBP-like"/>
</dbReference>